<proteinExistence type="predicted"/>
<organism evidence="3">
    <name type="scientific">Treponema denticola H-22</name>
    <dbReference type="NCBI Taxonomy" id="999432"/>
    <lineage>
        <taxon>Bacteria</taxon>
        <taxon>Pseudomonadati</taxon>
        <taxon>Spirochaetota</taxon>
        <taxon>Spirochaetia</taxon>
        <taxon>Spirochaetales</taxon>
        <taxon>Treponemataceae</taxon>
        <taxon>Treponema</taxon>
    </lineage>
</organism>
<comment type="caution">
    <text evidence="3">The sequence shown here is derived from an EMBL/GenBank/DDBJ whole genome shotgun (WGS) entry which is preliminary data.</text>
</comment>
<dbReference type="Proteomes" id="UP000011705">
    <property type="component" value="Chromosome"/>
</dbReference>
<gene>
    <name evidence="3" type="ORF">HMPREF9726_01357</name>
</gene>
<feature type="signal peptide" evidence="1">
    <location>
        <begin position="1"/>
        <end position="22"/>
    </location>
</feature>
<dbReference type="Gene3D" id="2.130.10.10">
    <property type="entry name" value="YVTN repeat-like/Quinoprotein amine dehydrogenase"/>
    <property type="match status" value="1"/>
</dbReference>
<dbReference type="InterPro" id="IPR015943">
    <property type="entry name" value="WD40/YVTN_repeat-like_dom_sf"/>
</dbReference>
<feature type="chain" id="PRO_5002393755" description="Pyrrolo-quinoline quinone repeat domain-containing protein" evidence="1">
    <location>
        <begin position="23"/>
        <end position="547"/>
    </location>
</feature>
<dbReference type="EMBL" id="AGDV01000011">
    <property type="protein sequence ID" value="EMB33543.1"/>
    <property type="molecule type" value="Genomic_DNA"/>
</dbReference>
<dbReference type="InterPro" id="IPR002372">
    <property type="entry name" value="PQQ_rpt_dom"/>
</dbReference>
<dbReference type="SUPFAM" id="SSF50998">
    <property type="entry name" value="Quinoprotein alcohol dehydrogenase-like"/>
    <property type="match status" value="1"/>
</dbReference>
<dbReference type="RefSeq" id="WP_002684443.1">
    <property type="nucleotide sequence ID" value="NZ_CM001795.1"/>
</dbReference>
<reference evidence="3" key="1">
    <citation type="submission" date="2012-01" db="EMBL/GenBank/DDBJ databases">
        <title>The Genome Sequence of Treponema denticola H-22.</title>
        <authorList>
            <consortium name="The Broad Institute Genome Sequencing Platform"/>
            <person name="Earl A."/>
            <person name="Ward D."/>
            <person name="Feldgarden M."/>
            <person name="Gevers D."/>
            <person name="Blanton J.M."/>
            <person name="Fenno C.J."/>
            <person name="Baranova O.V."/>
            <person name="Mathney J."/>
            <person name="Dewhirst F.E."/>
            <person name="Izard J."/>
            <person name="Young S.K."/>
            <person name="Zeng Q."/>
            <person name="Gargeya S."/>
            <person name="Fitzgerald M."/>
            <person name="Haas B."/>
            <person name="Abouelleil A."/>
            <person name="Alvarado L."/>
            <person name="Arachchi H.M."/>
            <person name="Berlin A."/>
            <person name="Chapman S.B."/>
            <person name="Gearin G."/>
            <person name="Goldberg J."/>
            <person name="Griggs A."/>
            <person name="Gujja S."/>
            <person name="Hansen M."/>
            <person name="Heiman D."/>
            <person name="Howarth C."/>
            <person name="Larimer J."/>
            <person name="Lui A."/>
            <person name="MacDonald P.J.P."/>
            <person name="McCowen C."/>
            <person name="Montmayeur A."/>
            <person name="Murphy C."/>
            <person name="Neiman D."/>
            <person name="Pearson M."/>
            <person name="Priest M."/>
            <person name="Roberts A."/>
            <person name="Saif S."/>
            <person name="Shea T."/>
            <person name="Sisk P."/>
            <person name="Stolte C."/>
            <person name="Sykes S."/>
            <person name="Wortman J."/>
            <person name="Nusbaum C."/>
            <person name="Birren B."/>
        </authorList>
    </citation>
    <scope>NUCLEOTIDE SEQUENCE [LARGE SCALE GENOMIC DNA]</scope>
    <source>
        <strain evidence="3">H-22</strain>
    </source>
</reference>
<dbReference type="AlphaFoldDB" id="A0A0E2EHF1"/>
<evidence type="ECO:0000256" key="1">
    <source>
        <dbReference type="SAM" id="SignalP"/>
    </source>
</evidence>
<keyword evidence="1" id="KW-0732">Signal</keyword>
<dbReference type="InterPro" id="IPR011047">
    <property type="entry name" value="Quinoprotein_ADH-like_sf"/>
</dbReference>
<sequence>MKKKGLGFLLIIFSFFSFKATAQTLDAHWTLVFAGKNITVPVFWNGNIYTAGDDKALNCITSQGTFLWRRNTSEFPSKFLSVSQAGIVFMVTSKGNIEAFSSQGMPLWTYPLKKKPIFPVHTARDGRIFIIQDNNIICLTSGGKLKWELPLVSAPVFQPAETGSKDIVLILKSGDFLRVSIFGSIVEQYRLKKTVSAVGEAPDGYILACADGSISYYKTGGGSEALWQTTEPEICKNVFYKGGKVLYMFESGKLVFKNLKTNELIWEEKTSGNFSSGVHCYAIGNEFNITAKGFGCLITDAGRIKWEKKIPETNFFPIITENGLLVGITNEILNAYRVETKLLRKGTKRTAPENFYSIVQKDDKGKDDFPFFVEYATTAELLDVIQKEIENGTVGEKEPRYAFQLKTILENKRKASYFSQDFNSFDRSRAAELLGRLGSYEYRDILLGGIYKIDNPDVLAGILRGLEHLAYDPDDRTMEGIRFVMGKAKYDDINLMAAVCDCLTALMRFGSNETASAAISSIFYIIKGPYSNIIQNYARQKIKNIVK</sequence>
<feature type="domain" description="Pyrrolo-quinoline quinone repeat" evidence="2">
    <location>
        <begin position="94"/>
        <end position="310"/>
    </location>
</feature>
<evidence type="ECO:0000313" key="3">
    <source>
        <dbReference type="EMBL" id="EMB33543.1"/>
    </source>
</evidence>
<name>A0A0E2EHF1_TREDN</name>
<dbReference type="PATRIC" id="fig|999432.5.peg.1411"/>
<dbReference type="Pfam" id="PF13360">
    <property type="entry name" value="PQQ_2"/>
    <property type="match status" value="1"/>
</dbReference>
<dbReference type="HOGENOM" id="CLU_478112_0_0_12"/>
<evidence type="ECO:0000259" key="2">
    <source>
        <dbReference type="Pfam" id="PF13360"/>
    </source>
</evidence>
<protein>
    <recommendedName>
        <fullName evidence="2">Pyrrolo-quinoline quinone repeat domain-containing protein</fullName>
    </recommendedName>
</protein>
<accession>A0A0E2EHF1</accession>